<accession>A0ABT7SD03</accession>
<dbReference type="Pfam" id="PF01580">
    <property type="entry name" value="FtsK_SpoIIIE"/>
    <property type="match status" value="1"/>
</dbReference>
<dbReference type="EMBL" id="JAUCGQ010000001">
    <property type="protein sequence ID" value="MDM7854058.1"/>
    <property type="molecule type" value="Genomic_DNA"/>
</dbReference>
<dbReference type="PROSITE" id="PS50901">
    <property type="entry name" value="FTSK"/>
    <property type="match status" value="1"/>
</dbReference>
<dbReference type="SUPFAM" id="SSF52540">
    <property type="entry name" value="P-loop containing nucleoside triphosphate hydrolases"/>
    <property type="match status" value="3"/>
</dbReference>
<evidence type="ECO:0000256" key="3">
    <source>
        <dbReference type="PROSITE-ProRule" id="PRU00289"/>
    </source>
</evidence>
<feature type="region of interest" description="Disordered" evidence="4">
    <location>
        <begin position="364"/>
        <end position="416"/>
    </location>
</feature>
<feature type="region of interest" description="Disordered" evidence="4">
    <location>
        <begin position="214"/>
        <end position="258"/>
    </location>
</feature>
<dbReference type="PANTHER" id="PTHR22683">
    <property type="entry name" value="SPORULATION PROTEIN RELATED"/>
    <property type="match status" value="1"/>
</dbReference>
<proteinExistence type="predicted"/>
<feature type="compositionally biased region" description="Low complexity" evidence="4">
    <location>
        <begin position="1161"/>
        <end position="1177"/>
    </location>
</feature>
<dbReference type="PANTHER" id="PTHR22683:SF1">
    <property type="entry name" value="TYPE VII SECRETION SYSTEM PROTEIN ESSC"/>
    <property type="match status" value="1"/>
</dbReference>
<protein>
    <submittedName>
        <fullName evidence="6">FtsK/SpoIIIE domain-containing protein</fullName>
    </submittedName>
</protein>
<evidence type="ECO:0000256" key="4">
    <source>
        <dbReference type="SAM" id="MobiDB-lite"/>
    </source>
</evidence>
<evidence type="ECO:0000256" key="1">
    <source>
        <dbReference type="ARBA" id="ARBA00022741"/>
    </source>
</evidence>
<gene>
    <name evidence="6" type="ORF">QRT04_03865</name>
</gene>
<dbReference type="SMART" id="SM00382">
    <property type="entry name" value="AAA"/>
    <property type="match status" value="3"/>
</dbReference>
<dbReference type="InterPro" id="IPR027417">
    <property type="entry name" value="P-loop_NTPase"/>
</dbReference>
<dbReference type="InterPro" id="IPR003593">
    <property type="entry name" value="AAA+_ATPase"/>
</dbReference>
<keyword evidence="7" id="KW-1185">Reference proteome</keyword>
<sequence>MRMRALHPDPARGPGLHATDVDVDAGVAVGVLRPLLARLTGWAGWAAGDGRLAVGDRVLTGDHPAGVAPLLPGAVLRPTSSHGGPDPLLVAAHEAHVAVVAGPDAGHVAPLPRGAAVVASRRGAGAARGAAGPSAAGGPASVAGAPATRARRGARGAAVGPSWLVLDDPALPVVEVARRGRVVVVRIDGGLSRPWRADRPMRAGNTTFVLRRPDGRRPRRRVRAQGRAGTAGSHAGAWHRASQGVPAQPPERLAPAPRPRRRALTVWLVPLAGSVALGLATHELWLALTGLLMPLSSVLTSPRDPADRGHRRRRPRDVPGAPDLPALAVATALAAAGQAAFELDCAGGRVAGPTGVHDAAALPRLPRGTADGAPAPAATGASDSAPGAPATDASVGVPRGTAALPPPPTPADPAMVRTGARPSRVRVPAPWDAGGARPPLVRVAAPWDPAGSLAVVGPREHARAAARAIALGALGSDGASTLAIRTDDPCAWSWAAWLTPPDAALPGPSHGPAVVVVDMPLDPLDPLDPTVAAWRATAPPEQLLVLLAPRGDLVPSWCTSAVHAEAPPAASAGRPHGRAPATGVSRAWADAQARRLAAVRHHASRRATAAADSLPSGVALGDLPDVPSAVASAVARSWSAGVRPVPLGVGTGGRVVTVDLRRDGPHALVAGTTGAGKSALLASLVLAHALAEPPERLAVLLVDFKGGAGLGPVAGLPHVLDHVTDLDAARARRVLVGLAAELRRRESLLARGGVTDLAGLDADRPDTPPRLLVVVDELRALADDVPDAMPTLARLAAQGRALGVHLVLATQRPAGAVPADLRANLGLRICLRVADAADSTDVLDDPVAARIDPALPGRALLRVAGGPLVPFQTARAATDAQARVRRAPPWAAPHAWTPPRPEPEPGAQPWIEAARTAATGRPTRSTPWLPELPRRVLPGDVPAGTGLPVALADLPDEQRRAAVRWDPSMGHLLVVGGPGSGRTTALVAIAGQAGRAGSDVHAIGLAPRDAARLHDVVPTARLGSVLPADEPVAVARLLDLLAATTASTVLLVDGLDVLLDELADLARGAAAARLIALLRRNDGELGVAAATAATPSGLRHAAAFRSRLVLALPDDAAALAGVPRDLASGLRGPGRAVHLHGGPPALCQLALPDPLPRDAPARPAQSDGVPRVRPLPARARRPRARSGRGPAQPVGRVAVGVGGDTATEVALDLREPRLVAGPPGSGRSTALDVIAAGAARAGVVVVRLAPGDRPHPAAADTRQCPSVELRTSSADRAAALLAARPDALLVVDDLDELERTHESVAALVASRRRRLIVATTAHAAVVGAHREPLASLLRARRLLVLAPHDGASAELIGPRAAWLADPRGCPPGRAALVDGRAVVPVQVYG</sequence>
<evidence type="ECO:0000313" key="6">
    <source>
        <dbReference type="EMBL" id="MDM7854058.1"/>
    </source>
</evidence>
<feature type="region of interest" description="Disordered" evidence="4">
    <location>
        <begin position="1152"/>
        <end position="1198"/>
    </location>
</feature>
<evidence type="ECO:0000259" key="5">
    <source>
        <dbReference type="PROSITE" id="PS50901"/>
    </source>
</evidence>
<name>A0ABT7SD03_9CELL</name>
<feature type="binding site" evidence="3">
    <location>
        <begin position="671"/>
        <end position="678"/>
    </location>
    <ligand>
        <name>ATP</name>
        <dbReference type="ChEBI" id="CHEBI:30616"/>
    </ligand>
</feature>
<comment type="caution">
    <text evidence="6">The sequence shown here is derived from an EMBL/GenBank/DDBJ whole genome shotgun (WGS) entry which is preliminary data.</text>
</comment>
<reference evidence="6 7" key="1">
    <citation type="submission" date="2023-06" db="EMBL/GenBank/DDBJ databases">
        <title>Cellulomonas sp. MW4 Whole genome sequence.</title>
        <authorList>
            <person name="Park S."/>
        </authorList>
    </citation>
    <scope>NUCLEOTIDE SEQUENCE [LARGE SCALE GENOMIC DNA]</scope>
    <source>
        <strain evidence="6 7">MW4</strain>
    </source>
</reference>
<keyword evidence="1 3" id="KW-0547">Nucleotide-binding</keyword>
<feature type="region of interest" description="Disordered" evidence="4">
    <location>
        <begin position="566"/>
        <end position="586"/>
    </location>
</feature>
<dbReference type="RefSeq" id="WP_289453639.1">
    <property type="nucleotide sequence ID" value="NZ_JAUCGQ010000001.1"/>
</dbReference>
<dbReference type="Gene3D" id="3.40.50.300">
    <property type="entry name" value="P-loop containing nucleotide triphosphate hydrolases"/>
    <property type="match status" value="3"/>
</dbReference>
<keyword evidence="2 3" id="KW-0067">ATP-binding</keyword>
<feature type="region of interest" description="Disordered" evidence="4">
    <location>
        <begin position="299"/>
        <end position="323"/>
    </location>
</feature>
<feature type="domain" description="FtsK" evidence="5">
    <location>
        <begin position="653"/>
        <end position="840"/>
    </location>
</feature>
<organism evidence="6 7">
    <name type="scientific">Cellulomonas alba</name>
    <dbReference type="NCBI Taxonomy" id="3053467"/>
    <lineage>
        <taxon>Bacteria</taxon>
        <taxon>Bacillati</taxon>
        <taxon>Actinomycetota</taxon>
        <taxon>Actinomycetes</taxon>
        <taxon>Micrococcales</taxon>
        <taxon>Cellulomonadaceae</taxon>
        <taxon>Cellulomonas</taxon>
    </lineage>
</organism>
<dbReference type="InterPro" id="IPR002543">
    <property type="entry name" value="FtsK_dom"/>
</dbReference>
<evidence type="ECO:0000313" key="7">
    <source>
        <dbReference type="Proteomes" id="UP001529338"/>
    </source>
</evidence>
<feature type="compositionally biased region" description="Low complexity" evidence="4">
    <location>
        <begin position="368"/>
        <end position="394"/>
    </location>
</feature>
<dbReference type="CDD" id="cd01127">
    <property type="entry name" value="TrwB_TraG_TraD_VirD4"/>
    <property type="match status" value="1"/>
</dbReference>
<evidence type="ECO:0000256" key="2">
    <source>
        <dbReference type="ARBA" id="ARBA00022840"/>
    </source>
</evidence>
<dbReference type="InterPro" id="IPR050206">
    <property type="entry name" value="FtsK/SpoIIIE/SftA"/>
</dbReference>
<dbReference type="Proteomes" id="UP001529338">
    <property type="component" value="Unassembled WGS sequence"/>
</dbReference>